<dbReference type="GO" id="GO:0003677">
    <property type="term" value="F:DNA binding"/>
    <property type="evidence" value="ECO:0007669"/>
    <property type="project" value="InterPro"/>
</dbReference>
<dbReference type="Gene3D" id="3.10.50.30">
    <property type="entry name" value="Transcription elongation factor, GreA/GreB, C-terminal domain"/>
    <property type="match status" value="1"/>
</dbReference>
<gene>
    <name evidence="2" type="ORF">PBAT_00240</name>
</gene>
<dbReference type="InterPro" id="IPR001437">
    <property type="entry name" value="Tscrpt_elong_fac_GreA/B_C"/>
</dbReference>
<protein>
    <recommendedName>
        <fullName evidence="1">Transcription elongation factor GreA/GreB C-terminal domain-containing protein</fullName>
    </recommendedName>
</protein>
<dbReference type="OrthoDB" id="2898253at2"/>
<dbReference type="EMBL" id="LVJI01000001">
    <property type="protein sequence ID" value="OAB48110.1"/>
    <property type="molecule type" value="Genomic_DNA"/>
</dbReference>
<feature type="domain" description="Transcription elongation factor GreA/GreB C-terminal" evidence="1">
    <location>
        <begin position="68"/>
        <end position="141"/>
    </location>
</feature>
<evidence type="ECO:0000259" key="1">
    <source>
        <dbReference type="Pfam" id="PF01272"/>
    </source>
</evidence>
<sequence>MNHSAILQGSSTQLVNQLVFFDEERQFFLKNYISDDSNERNKVDQVLCMYTSSLENIIAEGNPESINSRVLIGSQVTLQYQDDGYEEQYTIVFPHLTDSSKNWISFLSPIGLQLLTTTLDELYEFVVPSGPIKVRITEIKYMNYGEIDR</sequence>
<reference evidence="2 3" key="1">
    <citation type="submission" date="2016-03" db="EMBL/GenBank/DDBJ databases">
        <title>Draft genome sequence of Paenibacillus antarcticus CECT 5836.</title>
        <authorList>
            <person name="Shin S.-K."/>
            <person name="Yi H."/>
        </authorList>
    </citation>
    <scope>NUCLEOTIDE SEQUENCE [LARGE SCALE GENOMIC DNA]</scope>
    <source>
        <strain evidence="2 3">CECT 5836</strain>
    </source>
</reference>
<dbReference type="PANTHER" id="PTHR30437">
    <property type="entry name" value="TRANSCRIPTION ELONGATION FACTOR GREA"/>
    <property type="match status" value="1"/>
</dbReference>
<dbReference type="GO" id="GO:0070063">
    <property type="term" value="F:RNA polymerase binding"/>
    <property type="evidence" value="ECO:0007669"/>
    <property type="project" value="InterPro"/>
</dbReference>
<dbReference type="SUPFAM" id="SSF54534">
    <property type="entry name" value="FKBP-like"/>
    <property type="match status" value="1"/>
</dbReference>
<evidence type="ECO:0000313" key="2">
    <source>
        <dbReference type="EMBL" id="OAB48110.1"/>
    </source>
</evidence>
<proteinExistence type="predicted"/>
<dbReference type="InterPro" id="IPR036953">
    <property type="entry name" value="GreA/GreB_C_sf"/>
</dbReference>
<dbReference type="InterPro" id="IPR023459">
    <property type="entry name" value="Tscrpt_elong_fac_GreA/B_fam"/>
</dbReference>
<keyword evidence="3" id="KW-1185">Reference proteome</keyword>
<dbReference type="PANTHER" id="PTHR30437:SF4">
    <property type="entry name" value="TRANSCRIPTION ELONGATION FACTOR GREA"/>
    <property type="match status" value="1"/>
</dbReference>
<evidence type="ECO:0000313" key="3">
    <source>
        <dbReference type="Proteomes" id="UP000077355"/>
    </source>
</evidence>
<name>A0A162QFI9_9BACL</name>
<dbReference type="Pfam" id="PF01272">
    <property type="entry name" value="GreA_GreB"/>
    <property type="match status" value="1"/>
</dbReference>
<organism evidence="2 3">
    <name type="scientific">Paenibacillus antarcticus</name>
    <dbReference type="NCBI Taxonomy" id="253703"/>
    <lineage>
        <taxon>Bacteria</taxon>
        <taxon>Bacillati</taxon>
        <taxon>Bacillota</taxon>
        <taxon>Bacilli</taxon>
        <taxon>Bacillales</taxon>
        <taxon>Paenibacillaceae</taxon>
        <taxon>Paenibacillus</taxon>
    </lineage>
</organism>
<dbReference type="GO" id="GO:0032784">
    <property type="term" value="P:regulation of DNA-templated transcription elongation"/>
    <property type="evidence" value="ECO:0007669"/>
    <property type="project" value="InterPro"/>
</dbReference>
<dbReference type="AlphaFoldDB" id="A0A162QFI9"/>
<dbReference type="Proteomes" id="UP000077355">
    <property type="component" value="Unassembled WGS sequence"/>
</dbReference>
<dbReference type="GO" id="GO:0006354">
    <property type="term" value="P:DNA-templated transcription elongation"/>
    <property type="evidence" value="ECO:0007669"/>
    <property type="project" value="TreeGrafter"/>
</dbReference>
<comment type="caution">
    <text evidence="2">The sequence shown here is derived from an EMBL/GenBank/DDBJ whole genome shotgun (WGS) entry which is preliminary data.</text>
</comment>
<accession>A0A162QFI9</accession>
<dbReference type="RefSeq" id="WP_068645757.1">
    <property type="nucleotide sequence ID" value="NZ_CP043611.1"/>
</dbReference>